<keyword evidence="2" id="KW-0479">Metal-binding</keyword>
<dbReference type="InterPro" id="IPR010994">
    <property type="entry name" value="RuvA_2-like"/>
</dbReference>
<dbReference type="InterPro" id="IPR046778">
    <property type="entry name" value="UPF0758_N"/>
</dbReference>
<proteinExistence type="inferred from homology"/>
<dbReference type="KEGG" id="salk:FBQ74_00240"/>
<sequence>MTIATWPLCEQPREKLLTHGAEQLSDTELVAVFLGNGTQKQTVTMLSQAMLREFATVGRLLNADLQSFCAIRGVGVVRFCQLQAAKELVKRMYEEPLAQKDVLSDVAQVSRYLRAQLMNAEHEIFAVLMLDSQHRLIAFRRMFTGTIDSAAVYPRELLKQALKDNAAAIILVHNHPSGIADPSSADIALTREIKAAMALVDISVLDHFIVGQGYVVSLSQQGLM</sequence>
<dbReference type="Gene3D" id="3.40.140.10">
    <property type="entry name" value="Cytidine Deaminase, domain 2"/>
    <property type="match status" value="1"/>
</dbReference>
<dbReference type="SUPFAM" id="SSF47781">
    <property type="entry name" value="RuvA domain 2-like"/>
    <property type="match status" value="1"/>
</dbReference>
<dbReference type="PANTHER" id="PTHR30471:SF3">
    <property type="entry name" value="UPF0758 PROTEIN YEES-RELATED"/>
    <property type="match status" value="1"/>
</dbReference>
<evidence type="ECO:0000256" key="4">
    <source>
        <dbReference type="ARBA" id="ARBA00022833"/>
    </source>
</evidence>
<keyword evidence="3" id="KW-0378">Hydrolase</keyword>
<dbReference type="InterPro" id="IPR020891">
    <property type="entry name" value="UPF0758_CS"/>
</dbReference>
<evidence type="ECO:0000256" key="1">
    <source>
        <dbReference type="ARBA" id="ARBA00022670"/>
    </source>
</evidence>
<dbReference type="OrthoDB" id="9804482at2"/>
<dbReference type="GO" id="GO:0008237">
    <property type="term" value="F:metallopeptidase activity"/>
    <property type="evidence" value="ECO:0007669"/>
    <property type="project" value="UniProtKB-KW"/>
</dbReference>
<evidence type="ECO:0000256" key="2">
    <source>
        <dbReference type="ARBA" id="ARBA00022723"/>
    </source>
</evidence>
<dbReference type="AlphaFoldDB" id="A0A5B7YBK6"/>
<evidence type="ECO:0000313" key="8">
    <source>
        <dbReference type="EMBL" id="QCZ91999.1"/>
    </source>
</evidence>
<accession>A0A5B7YBK6</accession>
<dbReference type="InterPro" id="IPR001405">
    <property type="entry name" value="UPF0758"/>
</dbReference>
<organism evidence="8 9">
    <name type="scientific">Salinimonas iocasae</name>
    <dbReference type="NCBI Taxonomy" id="2572577"/>
    <lineage>
        <taxon>Bacteria</taxon>
        <taxon>Pseudomonadati</taxon>
        <taxon>Pseudomonadota</taxon>
        <taxon>Gammaproteobacteria</taxon>
        <taxon>Alteromonadales</taxon>
        <taxon>Alteromonadaceae</taxon>
        <taxon>Alteromonas/Salinimonas group</taxon>
        <taxon>Salinimonas</taxon>
    </lineage>
</organism>
<keyword evidence="9" id="KW-1185">Reference proteome</keyword>
<comment type="similarity">
    <text evidence="6">Belongs to the UPF0758 family.</text>
</comment>
<dbReference type="InterPro" id="IPR037518">
    <property type="entry name" value="MPN"/>
</dbReference>
<keyword evidence="1" id="KW-0645">Protease</keyword>
<dbReference type="PANTHER" id="PTHR30471">
    <property type="entry name" value="DNA REPAIR PROTEIN RADC"/>
    <property type="match status" value="1"/>
</dbReference>
<dbReference type="EMBL" id="CP039852">
    <property type="protein sequence ID" value="QCZ91999.1"/>
    <property type="molecule type" value="Genomic_DNA"/>
</dbReference>
<dbReference type="NCBIfam" id="NF000642">
    <property type="entry name" value="PRK00024.1"/>
    <property type="match status" value="1"/>
</dbReference>
<keyword evidence="4" id="KW-0862">Zinc</keyword>
<dbReference type="CDD" id="cd08071">
    <property type="entry name" value="MPN_DUF2466"/>
    <property type="match status" value="1"/>
</dbReference>
<evidence type="ECO:0000256" key="6">
    <source>
        <dbReference type="RuleBase" id="RU003797"/>
    </source>
</evidence>
<dbReference type="Pfam" id="PF20582">
    <property type="entry name" value="UPF0758_N"/>
    <property type="match status" value="1"/>
</dbReference>
<keyword evidence="5" id="KW-0482">Metalloprotease</keyword>
<evidence type="ECO:0000313" key="9">
    <source>
        <dbReference type="Proteomes" id="UP000304912"/>
    </source>
</evidence>
<dbReference type="PROSITE" id="PS01302">
    <property type="entry name" value="UPF0758"/>
    <property type="match status" value="1"/>
</dbReference>
<dbReference type="InterPro" id="IPR025657">
    <property type="entry name" value="RadC_JAB"/>
</dbReference>
<evidence type="ECO:0000256" key="5">
    <source>
        <dbReference type="ARBA" id="ARBA00023049"/>
    </source>
</evidence>
<dbReference type="PROSITE" id="PS50249">
    <property type="entry name" value="MPN"/>
    <property type="match status" value="1"/>
</dbReference>
<dbReference type="GO" id="GO:0006508">
    <property type="term" value="P:proteolysis"/>
    <property type="evidence" value="ECO:0007669"/>
    <property type="project" value="UniProtKB-KW"/>
</dbReference>
<dbReference type="Proteomes" id="UP000304912">
    <property type="component" value="Chromosome"/>
</dbReference>
<dbReference type="Pfam" id="PF04002">
    <property type="entry name" value="RadC"/>
    <property type="match status" value="1"/>
</dbReference>
<evidence type="ECO:0000259" key="7">
    <source>
        <dbReference type="PROSITE" id="PS50249"/>
    </source>
</evidence>
<reference evidence="8 9" key="1">
    <citation type="submission" date="2019-04" db="EMBL/GenBank/DDBJ databases">
        <title>Salinimonas iocasae sp. nov., a halophilic bacterium isolated from the outer tube casing of tubeworms in Okinawa Trough.</title>
        <authorList>
            <person name="Zhang H."/>
            <person name="Wang H."/>
            <person name="Li C."/>
        </authorList>
    </citation>
    <scope>NUCLEOTIDE SEQUENCE [LARGE SCALE GENOMIC DNA]</scope>
    <source>
        <strain evidence="8 9">KX18D6</strain>
    </source>
</reference>
<dbReference type="SUPFAM" id="SSF102712">
    <property type="entry name" value="JAB1/MPN domain"/>
    <property type="match status" value="1"/>
</dbReference>
<protein>
    <submittedName>
        <fullName evidence="8">JAB domain-containing protein</fullName>
    </submittedName>
</protein>
<name>A0A5B7YBK6_9ALTE</name>
<evidence type="ECO:0000256" key="3">
    <source>
        <dbReference type="ARBA" id="ARBA00022801"/>
    </source>
</evidence>
<dbReference type="GO" id="GO:0046872">
    <property type="term" value="F:metal ion binding"/>
    <property type="evidence" value="ECO:0007669"/>
    <property type="project" value="UniProtKB-KW"/>
</dbReference>
<dbReference type="RefSeq" id="WP_139754763.1">
    <property type="nucleotide sequence ID" value="NZ_CP039852.1"/>
</dbReference>
<gene>
    <name evidence="8" type="ORF">FBQ74_00240</name>
</gene>
<dbReference type="NCBIfam" id="TIGR00608">
    <property type="entry name" value="radc"/>
    <property type="match status" value="1"/>
</dbReference>
<feature type="domain" description="MPN" evidence="7">
    <location>
        <begin position="102"/>
        <end position="224"/>
    </location>
</feature>